<gene>
    <name evidence="1" type="ORF">NP493_37g05045</name>
</gene>
<accession>A0AAD9UJT9</accession>
<sequence>MAINIGGNEIHALNCVRNLDTYFDKHMTMGQHVKSKCRAAYAQLYNIGKVRKYLDHQSAEKLIHALVHNHIDYCNALLIGLPKYRIQKLQMVQNTATRVLCRICKYDHNYHFNTEDISLAVNGISH</sequence>
<keyword evidence="2" id="KW-1185">Reference proteome</keyword>
<evidence type="ECO:0000313" key="1">
    <source>
        <dbReference type="EMBL" id="KAK2192159.1"/>
    </source>
</evidence>
<organism evidence="1 2">
    <name type="scientific">Ridgeia piscesae</name>
    <name type="common">Tubeworm</name>
    <dbReference type="NCBI Taxonomy" id="27915"/>
    <lineage>
        <taxon>Eukaryota</taxon>
        <taxon>Metazoa</taxon>
        <taxon>Spiralia</taxon>
        <taxon>Lophotrochozoa</taxon>
        <taxon>Annelida</taxon>
        <taxon>Polychaeta</taxon>
        <taxon>Sedentaria</taxon>
        <taxon>Canalipalpata</taxon>
        <taxon>Sabellida</taxon>
        <taxon>Siboglinidae</taxon>
        <taxon>Ridgeia</taxon>
    </lineage>
</organism>
<comment type="caution">
    <text evidence="1">The sequence shown here is derived from an EMBL/GenBank/DDBJ whole genome shotgun (WGS) entry which is preliminary data.</text>
</comment>
<reference evidence="1" key="1">
    <citation type="journal article" date="2023" name="Mol. Biol. Evol.">
        <title>Third-Generation Sequencing Reveals the Adaptive Role of the Epigenome in Three Deep-Sea Polychaetes.</title>
        <authorList>
            <person name="Perez M."/>
            <person name="Aroh O."/>
            <person name="Sun Y."/>
            <person name="Lan Y."/>
            <person name="Juniper S.K."/>
            <person name="Young C.R."/>
            <person name="Angers B."/>
            <person name="Qian P.Y."/>
        </authorList>
    </citation>
    <scope>NUCLEOTIDE SEQUENCE</scope>
    <source>
        <strain evidence="1">R07B-5</strain>
    </source>
</reference>
<name>A0AAD9UJT9_RIDPI</name>
<protein>
    <submittedName>
        <fullName evidence="1">Uncharacterized protein</fullName>
    </submittedName>
</protein>
<dbReference type="EMBL" id="JAODUO010000037">
    <property type="protein sequence ID" value="KAK2192159.1"/>
    <property type="molecule type" value="Genomic_DNA"/>
</dbReference>
<dbReference type="Proteomes" id="UP001209878">
    <property type="component" value="Unassembled WGS sequence"/>
</dbReference>
<dbReference type="AlphaFoldDB" id="A0AAD9UJT9"/>
<proteinExistence type="predicted"/>
<evidence type="ECO:0000313" key="2">
    <source>
        <dbReference type="Proteomes" id="UP001209878"/>
    </source>
</evidence>